<dbReference type="Gene3D" id="3.40.50.12370">
    <property type="match status" value="1"/>
</dbReference>
<dbReference type="CDD" id="cd00293">
    <property type="entry name" value="USP-like"/>
    <property type="match status" value="1"/>
</dbReference>
<feature type="non-terminal residue" evidence="2">
    <location>
        <position position="191"/>
    </location>
</feature>
<gene>
    <name evidence="2" type="ORF">METZ01_LOCUS266176</name>
</gene>
<reference evidence="2" key="1">
    <citation type="submission" date="2018-05" db="EMBL/GenBank/DDBJ databases">
        <authorList>
            <person name="Lanie J.A."/>
            <person name="Ng W.-L."/>
            <person name="Kazmierczak K.M."/>
            <person name="Andrzejewski T.M."/>
            <person name="Davidsen T.M."/>
            <person name="Wayne K.J."/>
            <person name="Tettelin H."/>
            <person name="Glass J.I."/>
            <person name="Rusch D."/>
            <person name="Podicherti R."/>
            <person name="Tsui H.-C.T."/>
            <person name="Winkler M.E."/>
        </authorList>
    </citation>
    <scope>NUCLEOTIDE SEQUENCE</scope>
</reference>
<dbReference type="Pfam" id="PF00582">
    <property type="entry name" value="Usp"/>
    <property type="match status" value="1"/>
</dbReference>
<sequence>MINRILVCLDKSDYTDASIDFSCWLATHHDASLEGMVVIDTPGIARSVGGGGVGTMKYARTSIAAKEKESHELMESILAKFKERCDASGVRHNECEIQGEPAESILDEANYFDCVVIGIHTYFNYESGAGDDEKYGTEADIKGDALTEVMAESLSPVFAVPLGWQPQPDHEIFDALVAFDGSLNAMRSLRQ</sequence>
<protein>
    <recommendedName>
        <fullName evidence="1">UspA domain-containing protein</fullName>
    </recommendedName>
</protein>
<dbReference type="InterPro" id="IPR006016">
    <property type="entry name" value="UspA"/>
</dbReference>
<proteinExistence type="predicted"/>
<name>A0A382JPR6_9ZZZZ</name>
<dbReference type="EMBL" id="UINC01075288">
    <property type="protein sequence ID" value="SVC13322.1"/>
    <property type="molecule type" value="Genomic_DNA"/>
</dbReference>
<dbReference type="SUPFAM" id="SSF52402">
    <property type="entry name" value="Adenine nucleotide alpha hydrolases-like"/>
    <property type="match status" value="1"/>
</dbReference>
<organism evidence="2">
    <name type="scientific">marine metagenome</name>
    <dbReference type="NCBI Taxonomy" id="408172"/>
    <lineage>
        <taxon>unclassified sequences</taxon>
        <taxon>metagenomes</taxon>
        <taxon>ecological metagenomes</taxon>
    </lineage>
</organism>
<feature type="domain" description="UspA" evidence="1">
    <location>
        <begin position="1"/>
        <end position="118"/>
    </location>
</feature>
<accession>A0A382JPR6</accession>
<dbReference type="AlphaFoldDB" id="A0A382JPR6"/>
<evidence type="ECO:0000259" key="1">
    <source>
        <dbReference type="Pfam" id="PF00582"/>
    </source>
</evidence>
<evidence type="ECO:0000313" key="2">
    <source>
        <dbReference type="EMBL" id="SVC13322.1"/>
    </source>
</evidence>